<gene>
    <name evidence="9" type="ORF">IV417_00625</name>
</gene>
<comment type="catalytic activity">
    <reaction evidence="6">
        <text>D-glyceraldehyde + pyruvate = 2-dehydro-3-deoxy-L-galactonate</text>
        <dbReference type="Rhea" id="RHEA:80055"/>
        <dbReference type="ChEBI" id="CHEBI:15361"/>
        <dbReference type="ChEBI" id="CHEBI:17378"/>
        <dbReference type="ChEBI" id="CHEBI:75545"/>
    </reaction>
</comment>
<dbReference type="InterPro" id="IPR005000">
    <property type="entry name" value="Aldolase/citrate-lyase_domain"/>
</dbReference>
<comment type="caution">
    <text evidence="9">The sequence shown here is derived from an EMBL/GenBank/DDBJ whole genome shotgun (WGS) entry which is preliminary data.</text>
</comment>
<dbReference type="Proteomes" id="UP001315686">
    <property type="component" value="Unassembled WGS sequence"/>
</dbReference>
<comment type="similarity">
    <text evidence="2">Belongs to the HpcH/HpaI aldolase family.</text>
</comment>
<evidence type="ECO:0000313" key="10">
    <source>
        <dbReference type="Proteomes" id="UP001315686"/>
    </source>
</evidence>
<dbReference type="SUPFAM" id="SSF51621">
    <property type="entry name" value="Phosphoenolpyruvate/pyruvate domain"/>
    <property type="match status" value="1"/>
</dbReference>
<evidence type="ECO:0000256" key="2">
    <source>
        <dbReference type="ARBA" id="ARBA00005568"/>
    </source>
</evidence>
<dbReference type="Gene3D" id="3.20.20.60">
    <property type="entry name" value="Phosphoenolpyruvate-binding domains"/>
    <property type="match status" value="1"/>
</dbReference>
<dbReference type="InterPro" id="IPR040442">
    <property type="entry name" value="Pyrv_kinase-like_dom_sf"/>
</dbReference>
<evidence type="ECO:0000313" key="9">
    <source>
        <dbReference type="EMBL" id="MBT0955874.1"/>
    </source>
</evidence>
<keyword evidence="3" id="KW-0479">Metal-binding</keyword>
<evidence type="ECO:0000256" key="1">
    <source>
        <dbReference type="ARBA" id="ARBA00001968"/>
    </source>
</evidence>
<keyword evidence="10" id="KW-1185">Reference proteome</keyword>
<evidence type="ECO:0000256" key="5">
    <source>
        <dbReference type="ARBA" id="ARBA00023317"/>
    </source>
</evidence>
<dbReference type="GO" id="GO:0005737">
    <property type="term" value="C:cytoplasm"/>
    <property type="evidence" value="ECO:0007669"/>
    <property type="project" value="UniProtKB-ARBA"/>
</dbReference>
<sequence length="258" mass="26591">MAAPVNAFKAAITRGEVQIGAWVGLVGVDAAEVSARAGFDWLLIDGEHAPNDLQSIIAQLRVVEGRGSQPIVRPVSGETWMIKQYLDAGAQTLLIPMVDSAEQAEALAAAMRYPPQGIRGVGAALARASHYGSLADYVTTANEQMCLLVQAESRAAHANLDAILGVEGVDGVFVGPADLGADMGFAGQDDAPQVRAAILDIITRTVAAGKAAGILTLDADLARECIALGATFVATAIDTLSFSQAMRDAATAGLALKP</sequence>
<dbReference type="GO" id="GO:0046872">
    <property type="term" value="F:metal ion binding"/>
    <property type="evidence" value="ECO:0007669"/>
    <property type="project" value="UniProtKB-KW"/>
</dbReference>
<dbReference type="PANTHER" id="PTHR30502">
    <property type="entry name" value="2-KETO-3-DEOXY-L-RHAMNONATE ALDOLASE"/>
    <property type="match status" value="1"/>
</dbReference>
<accession>A0AAP2G6W7</accession>
<dbReference type="FunFam" id="3.20.20.60:FF:000004">
    <property type="entry name" value="5-keto-4-deoxy-D-glucarate aldolase"/>
    <property type="match status" value="1"/>
</dbReference>
<dbReference type="InterPro" id="IPR015813">
    <property type="entry name" value="Pyrv/PenolPyrv_kinase-like_dom"/>
</dbReference>
<dbReference type="AlphaFoldDB" id="A0AAP2G6W7"/>
<proteinExistence type="inferred from homology"/>
<protein>
    <recommendedName>
        <fullName evidence="7">Hydroxypyruvate/pyruvate aldolase</fullName>
    </recommendedName>
</protein>
<dbReference type="InterPro" id="IPR050251">
    <property type="entry name" value="HpcH-HpaI_aldolase"/>
</dbReference>
<keyword evidence="4 9" id="KW-0456">Lyase</keyword>
<reference evidence="9 10" key="1">
    <citation type="journal article" date="2021" name="Arch. Microbiol.">
        <title>Harenicola maris gen. nov., sp. nov. isolated from the Sea of Japan shallow sediments.</title>
        <authorList>
            <person name="Romanenko L.A."/>
            <person name="Kurilenko V.V."/>
            <person name="Chernysheva N.Y."/>
            <person name="Tekutyeva L.A."/>
            <person name="Velansky P.V."/>
            <person name="Svetashev V.I."/>
            <person name="Isaeva M.P."/>
        </authorList>
    </citation>
    <scope>NUCLEOTIDE SEQUENCE [LARGE SCALE GENOMIC DNA]</scope>
    <source>
        <strain evidence="9 10">KMM 3653</strain>
    </source>
</reference>
<dbReference type="GO" id="GO:0016832">
    <property type="term" value="F:aldehyde-lyase activity"/>
    <property type="evidence" value="ECO:0007669"/>
    <property type="project" value="TreeGrafter"/>
</dbReference>
<comment type="cofactor">
    <cofactor evidence="1">
        <name>a divalent metal cation</name>
        <dbReference type="ChEBI" id="CHEBI:60240"/>
    </cofactor>
</comment>
<dbReference type="Pfam" id="PF03328">
    <property type="entry name" value="HpcH_HpaI"/>
    <property type="match status" value="1"/>
</dbReference>
<dbReference type="EMBL" id="JADQAZ010000001">
    <property type="protein sequence ID" value="MBT0955874.1"/>
    <property type="molecule type" value="Genomic_DNA"/>
</dbReference>
<dbReference type="PANTHER" id="PTHR30502:SF0">
    <property type="entry name" value="PHOSPHOENOLPYRUVATE CARBOXYLASE FAMILY PROTEIN"/>
    <property type="match status" value="1"/>
</dbReference>
<evidence type="ECO:0000256" key="6">
    <source>
        <dbReference type="ARBA" id="ARBA00045074"/>
    </source>
</evidence>
<evidence type="ECO:0000256" key="4">
    <source>
        <dbReference type="ARBA" id="ARBA00023239"/>
    </source>
</evidence>
<evidence type="ECO:0000256" key="7">
    <source>
        <dbReference type="ARBA" id="ARBA00068169"/>
    </source>
</evidence>
<keyword evidence="5" id="KW-0670">Pyruvate</keyword>
<evidence type="ECO:0000259" key="8">
    <source>
        <dbReference type="Pfam" id="PF03328"/>
    </source>
</evidence>
<feature type="domain" description="HpcH/HpaI aldolase/citrate lyase" evidence="8">
    <location>
        <begin position="18"/>
        <end position="244"/>
    </location>
</feature>
<dbReference type="RefSeq" id="WP_327792093.1">
    <property type="nucleotide sequence ID" value="NZ_JADQAZ010000001.1"/>
</dbReference>
<name>A0AAP2G6W7_9RHOB</name>
<evidence type="ECO:0000256" key="3">
    <source>
        <dbReference type="ARBA" id="ARBA00022723"/>
    </source>
</evidence>
<organism evidence="9 10">
    <name type="scientific">Harenicola maris</name>
    <dbReference type="NCBI Taxonomy" id="2841044"/>
    <lineage>
        <taxon>Bacteria</taxon>
        <taxon>Pseudomonadati</taxon>
        <taxon>Pseudomonadota</taxon>
        <taxon>Alphaproteobacteria</taxon>
        <taxon>Rhodobacterales</taxon>
        <taxon>Paracoccaceae</taxon>
        <taxon>Harenicola</taxon>
    </lineage>
</organism>